<dbReference type="UniPathway" id="UPA00094"/>
<organism evidence="5 6">
    <name type="scientific">Streptomyces toyocaensis</name>
    <dbReference type="NCBI Taxonomy" id="55952"/>
    <lineage>
        <taxon>Bacteria</taxon>
        <taxon>Bacillati</taxon>
        <taxon>Actinomycetota</taxon>
        <taxon>Actinomycetes</taxon>
        <taxon>Kitasatosporales</taxon>
        <taxon>Streptomycetaceae</taxon>
        <taxon>Streptomyces</taxon>
    </lineage>
</organism>
<comment type="PTM">
    <text evidence="3">4'-phosphopantetheine is transferred from CoA to a specific serine of apo-ACP by AcpS. This modification is essential for activity because fatty acids are bound in thioester linkage to the sulfhydryl of the prosthetic group.</text>
</comment>
<dbReference type="PROSITE" id="PS50075">
    <property type="entry name" value="CARRIER"/>
    <property type="match status" value="1"/>
</dbReference>
<protein>
    <recommendedName>
        <fullName evidence="3">Acyl carrier protein</fullName>
        <shortName evidence="3">ACP</shortName>
    </recommendedName>
</protein>
<comment type="caution">
    <text evidence="5">The sequence shown here is derived from an EMBL/GenBank/DDBJ whole genome shotgun (WGS) entry which is preliminary data.</text>
</comment>
<dbReference type="Proteomes" id="UP000028341">
    <property type="component" value="Unassembled WGS sequence"/>
</dbReference>
<keyword evidence="3" id="KW-0443">Lipid metabolism</keyword>
<evidence type="ECO:0000256" key="3">
    <source>
        <dbReference type="HAMAP-Rule" id="MF_01217"/>
    </source>
</evidence>
<dbReference type="GO" id="GO:0000036">
    <property type="term" value="F:acyl carrier activity"/>
    <property type="evidence" value="ECO:0007669"/>
    <property type="project" value="UniProtKB-UniRule"/>
</dbReference>
<dbReference type="RefSeq" id="WP_051858245.1">
    <property type="nucleotide sequence ID" value="NZ_JBFADL010000032.1"/>
</dbReference>
<comment type="similarity">
    <text evidence="3">Belongs to the acyl carrier protein (ACP) family.</text>
</comment>
<comment type="pathway">
    <text evidence="3">Lipid metabolism; fatty acid biosynthesis.</text>
</comment>
<dbReference type="InterPro" id="IPR009081">
    <property type="entry name" value="PP-bd_ACP"/>
</dbReference>
<feature type="modified residue" description="O-(pantetheine 4'-phosphoryl)serine" evidence="3">
    <location>
        <position position="46"/>
    </location>
</feature>
<comment type="function">
    <text evidence="3">Carrier of the growing fatty acid chain in fatty acid biosynthesis.</text>
</comment>
<keyword evidence="3" id="KW-0444">Lipid biosynthesis</keyword>
<gene>
    <name evidence="3" type="primary">acpP</name>
    <name evidence="5" type="ORF">BU52_15990</name>
</gene>
<dbReference type="EMBL" id="JFCB01000012">
    <property type="protein sequence ID" value="KES06233.1"/>
    <property type="molecule type" value="Genomic_DNA"/>
</dbReference>
<keyword evidence="3" id="KW-0963">Cytoplasm</keyword>
<keyword evidence="6" id="KW-1185">Reference proteome</keyword>
<keyword evidence="2 3" id="KW-0597">Phosphoprotein</keyword>
<keyword evidence="3" id="KW-0276">Fatty acid metabolism</keyword>
<evidence type="ECO:0000256" key="2">
    <source>
        <dbReference type="ARBA" id="ARBA00022553"/>
    </source>
</evidence>
<dbReference type="AlphaFoldDB" id="A0A081XRR0"/>
<evidence type="ECO:0000313" key="5">
    <source>
        <dbReference type="EMBL" id="KES06233.1"/>
    </source>
</evidence>
<evidence type="ECO:0000259" key="4">
    <source>
        <dbReference type="PROSITE" id="PS50075"/>
    </source>
</evidence>
<accession>A0A081XRR0</accession>
<dbReference type="SUPFAM" id="SSF47336">
    <property type="entry name" value="ACP-like"/>
    <property type="match status" value="1"/>
</dbReference>
<feature type="domain" description="Carrier" evidence="4">
    <location>
        <begin position="11"/>
        <end position="86"/>
    </location>
</feature>
<dbReference type="OrthoDB" id="4564178at2"/>
<name>A0A081XRR0_STRTO</name>
<dbReference type="eggNOG" id="COG0236">
    <property type="taxonomic scope" value="Bacteria"/>
</dbReference>
<proteinExistence type="inferred from homology"/>
<dbReference type="HAMAP" id="MF_01217">
    <property type="entry name" value="Acyl_carrier"/>
    <property type="match status" value="1"/>
</dbReference>
<dbReference type="Pfam" id="PF00550">
    <property type="entry name" value="PP-binding"/>
    <property type="match status" value="1"/>
</dbReference>
<dbReference type="STRING" id="55952.BU52_15990"/>
<keyword evidence="3" id="KW-0275">Fatty acid biosynthesis</keyword>
<sequence length="92" mass="10284">MSDNLGKELSPELRTRVRGIVADVLEVSADEVGEQHSFVEDFDADSLLIIEMFSRFEKQLGIEIPQEELVDLDNLGTAYELIARHTTAVAHV</sequence>
<comment type="subcellular location">
    <subcellularLocation>
        <location evidence="3">Cytoplasm</location>
    </subcellularLocation>
</comment>
<dbReference type="Gene3D" id="1.10.1200.10">
    <property type="entry name" value="ACP-like"/>
    <property type="match status" value="1"/>
</dbReference>
<evidence type="ECO:0000256" key="1">
    <source>
        <dbReference type="ARBA" id="ARBA00022450"/>
    </source>
</evidence>
<dbReference type="GO" id="GO:0005737">
    <property type="term" value="C:cytoplasm"/>
    <property type="evidence" value="ECO:0007669"/>
    <property type="project" value="UniProtKB-SubCell"/>
</dbReference>
<evidence type="ECO:0000313" key="6">
    <source>
        <dbReference type="Proteomes" id="UP000028341"/>
    </source>
</evidence>
<dbReference type="InterPro" id="IPR036736">
    <property type="entry name" value="ACP-like_sf"/>
</dbReference>
<dbReference type="InterPro" id="IPR003231">
    <property type="entry name" value="ACP"/>
</dbReference>
<reference evidence="5 6" key="1">
    <citation type="submission" date="2014-02" db="EMBL/GenBank/DDBJ databases">
        <title>The genome announcement of Streptomyces toyocaensis NRRL15009.</title>
        <authorList>
            <person name="Hong H.-J."/>
            <person name="Kwun M.J."/>
        </authorList>
    </citation>
    <scope>NUCLEOTIDE SEQUENCE [LARGE SCALE GENOMIC DNA]</scope>
    <source>
        <strain evidence="5 6">NRRL 15009</strain>
    </source>
</reference>
<keyword evidence="1 3" id="KW-0596">Phosphopantetheine</keyword>